<feature type="domain" description="HTH tetR-type" evidence="3">
    <location>
        <begin position="12"/>
        <end position="72"/>
    </location>
</feature>
<dbReference type="Proteomes" id="UP000013783">
    <property type="component" value="Unassembled WGS sequence"/>
</dbReference>
<evidence type="ECO:0000259" key="3">
    <source>
        <dbReference type="PROSITE" id="PS50977"/>
    </source>
</evidence>
<keyword evidence="1 2" id="KW-0238">DNA-binding</keyword>
<dbReference type="InterPro" id="IPR001647">
    <property type="entry name" value="HTH_TetR"/>
</dbReference>
<gene>
    <name evidence="5" type="ORF">I585_02512</name>
    <name evidence="4" type="ORF">UAI_03330</name>
</gene>
<dbReference type="GO" id="GO:0003677">
    <property type="term" value="F:DNA binding"/>
    <property type="evidence" value="ECO:0007669"/>
    <property type="project" value="UniProtKB-UniRule"/>
</dbReference>
<proteinExistence type="predicted"/>
<accession>R2RGH3</accession>
<dbReference type="Pfam" id="PF00440">
    <property type="entry name" value="TetR_N"/>
    <property type="match status" value="1"/>
</dbReference>
<evidence type="ECO:0000313" key="6">
    <source>
        <dbReference type="Proteomes" id="UP000013783"/>
    </source>
</evidence>
<dbReference type="InterPro" id="IPR009057">
    <property type="entry name" value="Homeodomain-like_sf"/>
</dbReference>
<dbReference type="PANTHER" id="PTHR43479">
    <property type="entry name" value="ACREF/ENVCD OPERON REPRESSOR-RELATED"/>
    <property type="match status" value="1"/>
</dbReference>
<dbReference type="Proteomes" id="UP000014148">
    <property type="component" value="Unassembled WGS sequence"/>
</dbReference>
<evidence type="ECO:0000256" key="1">
    <source>
        <dbReference type="ARBA" id="ARBA00023125"/>
    </source>
</evidence>
<dbReference type="Gene3D" id="1.10.357.10">
    <property type="entry name" value="Tetracycline Repressor, domain 2"/>
    <property type="match status" value="1"/>
</dbReference>
<dbReference type="PATRIC" id="fig|1158601.3.peg.3306"/>
<dbReference type="eggNOG" id="COG1309">
    <property type="taxonomic scope" value="Bacteria"/>
</dbReference>
<dbReference type="STRING" id="71451.RV07_GL000933"/>
<evidence type="ECO:0000313" key="4">
    <source>
        <dbReference type="EMBL" id="EOH75089.1"/>
    </source>
</evidence>
<protein>
    <recommendedName>
        <fullName evidence="3">HTH tetR-type domain-containing protein</fullName>
    </recommendedName>
</protein>
<reference evidence="5 7" key="2">
    <citation type="submission" date="2013-03" db="EMBL/GenBank/DDBJ databases">
        <title>The Genome Sequence of Enterococcus malodoratus ATCC_43197 (PacBio/Illumina hybrid assembly).</title>
        <authorList>
            <consortium name="The Broad Institute Genomics Platform"/>
            <consortium name="The Broad Institute Genome Sequencing Center for Infectious Disease"/>
            <person name="Earl A."/>
            <person name="Russ C."/>
            <person name="Gilmore M."/>
            <person name="Surin D."/>
            <person name="Walker B."/>
            <person name="Young S."/>
            <person name="Zeng Q."/>
            <person name="Gargeya S."/>
            <person name="Fitzgerald M."/>
            <person name="Haas B."/>
            <person name="Abouelleil A."/>
            <person name="Allen A.W."/>
            <person name="Alvarado L."/>
            <person name="Arachchi H.M."/>
            <person name="Berlin A.M."/>
            <person name="Chapman S.B."/>
            <person name="Gainer-Dewar J."/>
            <person name="Goldberg J."/>
            <person name="Griggs A."/>
            <person name="Gujja S."/>
            <person name="Hansen M."/>
            <person name="Howarth C."/>
            <person name="Imamovic A."/>
            <person name="Ireland A."/>
            <person name="Larimer J."/>
            <person name="McCowan C."/>
            <person name="Murphy C."/>
            <person name="Pearson M."/>
            <person name="Poon T.W."/>
            <person name="Priest M."/>
            <person name="Roberts A."/>
            <person name="Saif S."/>
            <person name="Shea T."/>
            <person name="Sisk P."/>
            <person name="Sykes S."/>
            <person name="Wortman J."/>
            <person name="Nusbaum C."/>
            <person name="Birren B."/>
        </authorList>
    </citation>
    <scope>NUCLEOTIDE SEQUENCE [LARGE SCALE GENOMIC DNA]</scope>
    <source>
        <strain evidence="5 7">ATCC 43197</strain>
    </source>
</reference>
<evidence type="ECO:0000256" key="2">
    <source>
        <dbReference type="PROSITE-ProRule" id="PRU00335"/>
    </source>
</evidence>
<dbReference type="RefSeq" id="WP_010742128.1">
    <property type="nucleotide sequence ID" value="NZ_KB946251.1"/>
</dbReference>
<dbReference type="InterPro" id="IPR050624">
    <property type="entry name" value="HTH-type_Tx_Regulator"/>
</dbReference>
<dbReference type="SUPFAM" id="SSF46689">
    <property type="entry name" value="Homeodomain-like"/>
    <property type="match status" value="1"/>
</dbReference>
<organism evidence="4 6">
    <name type="scientific">Enterococcus malodoratus ATCC 43197</name>
    <dbReference type="NCBI Taxonomy" id="1158601"/>
    <lineage>
        <taxon>Bacteria</taxon>
        <taxon>Bacillati</taxon>
        <taxon>Bacillota</taxon>
        <taxon>Bacilli</taxon>
        <taxon>Lactobacillales</taxon>
        <taxon>Enterococcaceae</taxon>
        <taxon>Enterococcus</taxon>
    </lineage>
</organism>
<dbReference type="PANTHER" id="PTHR43479:SF11">
    <property type="entry name" value="ACREF_ENVCD OPERON REPRESSOR-RELATED"/>
    <property type="match status" value="1"/>
</dbReference>
<evidence type="ECO:0000313" key="5">
    <source>
        <dbReference type="EMBL" id="EOT66991.1"/>
    </source>
</evidence>
<name>R2RGH3_9ENTE</name>
<dbReference type="EMBL" id="ASWA01000003">
    <property type="protein sequence ID" value="EOT66991.1"/>
    <property type="molecule type" value="Genomic_DNA"/>
</dbReference>
<keyword evidence="7" id="KW-1185">Reference proteome</keyword>
<feature type="DNA-binding region" description="H-T-H motif" evidence="2">
    <location>
        <begin position="35"/>
        <end position="54"/>
    </location>
</feature>
<dbReference type="EMBL" id="AJAK01000021">
    <property type="protein sequence ID" value="EOH75089.1"/>
    <property type="molecule type" value="Genomic_DNA"/>
</dbReference>
<evidence type="ECO:0000313" key="7">
    <source>
        <dbReference type="Proteomes" id="UP000014148"/>
    </source>
</evidence>
<dbReference type="AlphaFoldDB" id="R2RGH3"/>
<dbReference type="GeneID" id="79784845"/>
<dbReference type="OrthoDB" id="9810250at2"/>
<dbReference type="PROSITE" id="PS50977">
    <property type="entry name" value="HTH_TETR_2"/>
    <property type="match status" value="1"/>
</dbReference>
<reference evidence="4 6" key="1">
    <citation type="submission" date="2013-02" db="EMBL/GenBank/DDBJ databases">
        <title>The Genome Sequence of Enterococcus malodoratus ATCC_43197.</title>
        <authorList>
            <consortium name="The Broad Institute Genome Sequencing Platform"/>
            <consortium name="The Broad Institute Genome Sequencing Center for Infectious Disease"/>
            <person name="Earl A.M."/>
            <person name="Gilmore M.S."/>
            <person name="Lebreton F."/>
            <person name="Walker B."/>
            <person name="Young S.K."/>
            <person name="Zeng Q."/>
            <person name="Gargeya S."/>
            <person name="Fitzgerald M."/>
            <person name="Haas B."/>
            <person name="Abouelleil A."/>
            <person name="Alvarado L."/>
            <person name="Arachchi H.M."/>
            <person name="Berlin A.M."/>
            <person name="Chapman S.B."/>
            <person name="Dewar J."/>
            <person name="Goldberg J."/>
            <person name="Griggs A."/>
            <person name="Gujja S."/>
            <person name="Hansen M."/>
            <person name="Howarth C."/>
            <person name="Imamovic A."/>
            <person name="Larimer J."/>
            <person name="McCowan C."/>
            <person name="Murphy C."/>
            <person name="Neiman D."/>
            <person name="Pearson M."/>
            <person name="Priest M."/>
            <person name="Roberts A."/>
            <person name="Saif S."/>
            <person name="Shea T."/>
            <person name="Sisk P."/>
            <person name="Sykes S."/>
            <person name="Wortman J."/>
            <person name="Nusbaum C."/>
            <person name="Birren B."/>
        </authorList>
    </citation>
    <scope>NUCLEOTIDE SEQUENCE [LARGE SCALE GENOMIC DNA]</scope>
    <source>
        <strain evidence="4 6">ATCC 43197</strain>
    </source>
</reference>
<comment type="caution">
    <text evidence="4">The sequence shown here is derived from an EMBL/GenBank/DDBJ whole genome shotgun (WGS) entry which is preliminary data.</text>
</comment>
<sequence>MAKTNYSISLQEDSKNFITEATLQLLDSKSFNKLTVMEVVKRAGVSRMAFYRNFESIEDVLKQYYCPKFEAFFDKIKKTHGEEELVILTEFFSVMKSDLIKAINHDYDSIFFDILSQQTELFIQPQNRSEYYQMKFIIAGTFTVWKVWLTEEDETSLAEMWALLSNLTKKY</sequence>